<dbReference type="Gene3D" id="1.10.150.240">
    <property type="entry name" value="Putative phosphatase, domain 2"/>
    <property type="match status" value="1"/>
</dbReference>
<name>A0A438B0Z8_9NOCA</name>
<dbReference type="InterPro" id="IPR036412">
    <property type="entry name" value="HAD-like_sf"/>
</dbReference>
<evidence type="ECO:0000256" key="2">
    <source>
        <dbReference type="ARBA" id="ARBA00006171"/>
    </source>
</evidence>
<comment type="caution">
    <text evidence="11">The sequence shown here is derived from an EMBL/GenBank/DDBJ whole genome shotgun (WGS) entry which is preliminary data.</text>
</comment>
<proteinExistence type="inferred from homology"/>
<evidence type="ECO:0000256" key="8">
    <source>
        <dbReference type="ARBA" id="ARBA00044926"/>
    </source>
</evidence>
<dbReference type="EC" id="5.4.2.6" evidence="9"/>
<keyword evidence="3" id="KW-0597">Phosphoprotein</keyword>
<dbReference type="SFLD" id="SFLDG01129">
    <property type="entry name" value="C1.5:_HAD__Beta-PGM__Phosphata"/>
    <property type="match status" value="1"/>
</dbReference>
<dbReference type="RefSeq" id="WP_127946314.1">
    <property type="nucleotide sequence ID" value="NZ_RKLN01000002.1"/>
</dbReference>
<keyword evidence="5" id="KW-0460">Magnesium</keyword>
<accession>A0A438B0Z8</accession>
<evidence type="ECO:0000313" key="12">
    <source>
        <dbReference type="Proteomes" id="UP000284333"/>
    </source>
</evidence>
<dbReference type="InterPro" id="IPR010976">
    <property type="entry name" value="B-phosphoglucomutase_hydrolase"/>
</dbReference>
<organism evidence="11 12">
    <name type="scientific">Rhodococcus spongiicola</name>
    <dbReference type="NCBI Taxonomy" id="2487352"/>
    <lineage>
        <taxon>Bacteria</taxon>
        <taxon>Bacillati</taxon>
        <taxon>Actinomycetota</taxon>
        <taxon>Actinomycetes</taxon>
        <taxon>Mycobacteriales</taxon>
        <taxon>Nocardiaceae</taxon>
        <taxon>Rhodococcus</taxon>
    </lineage>
</organism>
<dbReference type="InterPro" id="IPR006439">
    <property type="entry name" value="HAD-SF_hydro_IA"/>
</dbReference>
<evidence type="ECO:0000256" key="3">
    <source>
        <dbReference type="ARBA" id="ARBA00022553"/>
    </source>
</evidence>
<comment type="catalytic activity">
    <reaction evidence="8">
        <text>beta-D-glucose 1-phosphate = beta-D-glucose 6-phosphate</text>
        <dbReference type="Rhea" id="RHEA:20113"/>
        <dbReference type="ChEBI" id="CHEBI:57684"/>
        <dbReference type="ChEBI" id="CHEBI:58247"/>
        <dbReference type="EC" id="5.4.2.6"/>
    </reaction>
</comment>
<dbReference type="Proteomes" id="UP000284333">
    <property type="component" value="Unassembled WGS sequence"/>
</dbReference>
<evidence type="ECO:0000256" key="6">
    <source>
        <dbReference type="ARBA" id="ARBA00023235"/>
    </source>
</evidence>
<dbReference type="GO" id="GO:0008801">
    <property type="term" value="F:beta-phosphoglucomutase activity"/>
    <property type="evidence" value="ECO:0007669"/>
    <property type="project" value="UniProtKB-EC"/>
</dbReference>
<sequence length="252" mass="26824">MTARSAVAHIGDVACSGFLFDMDGVVTATARVHERAWTRLFDGFLEERGRGEAPFSADDYLEYVDGRPRVDGVTSFLASRSIEIPHGTPSDPPTAHTVCGLAARKDEMFLHELDEHGVEAFPGTVALIRRLRAAHVAVALVTASRNAVRVLDAAGLTDLFDARVDGLDVDRLSLAGKPEPETYLEAARRLGLDAGTCVVLEDALAGVEAGRRGGFAVVVGVDRTHHADALREAGADVVVPDLSDLEVRFAAA</sequence>
<evidence type="ECO:0000256" key="10">
    <source>
        <dbReference type="ARBA" id="ARBA00044991"/>
    </source>
</evidence>
<keyword evidence="7" id="KW-0119">Carbohydrate metabolism</keyword>
<dbReference type="Gene3D" id="3.40.50.1000">
    <property type="entry name" value="HAD superfamily/HAD-like"/>
    <property type="match status" value="1"/>
</dbReference>
<dbReference type="InterPro" id="IPR051600">
    <property type="entry name" value="Beta-PGM-like"/>
</dbReference>
<dbReference type="PANTHER" id="PTHR46193">
    <property type="entry name" value="6-PHOSPHOGLUCONATE PHOSPHATASE"/>
    <property type="match status" value="1"/>
</dbReference>
<keyword evidence="6" id="KW-0413">Isomerase</keyword>
<evidence type="ECO:0000256" key="1">
    <source>
        <dbReference type="ARBA" id="ARBA00001946"/>
    </source>
</evidence>
<keyword evidence="11" id="KW-0378">Hydrolase</keyword>
<dbReference type="SFLD" id="SFLDS00003">
    <property type="entry name" value="Haloacid_Dehalogenase"/>
    <property type="match status" value="1"/>
</dbReference>
<dbReference type="SUPFAM" id="SSF56784">
    <property type="entry name" value="HAD-like"/>
    <property type="match status" value="1"/>
</dbReference>
<evidence type="ECO:0000256" key="7">
    <source>
        <dbReference type="ARBA" id="ARBA00023277"/>
    </source>
</evidence>
<comment type="similarity">
    <text evidence="2">Belongs to the HAD-like hydrolase superfamily. CbbY/CbbZ/Gph/YieH family.</text>
</comment>
<evidence type="ECO:0000256" key="9">
    <source>
        <dbReference type="ARBA" id="ARBA00044968"/>
    </source>
</evidence>
<dbReference type="NCBIfam" id="TIGR02009">
    <property type="entry name" value="PGMB-YQAB-SF"/>
    <property type="match status" value="1"/>
</dbReference>
<dbReference type="NCBIfam" id="TIGR01509">
    <property type="entry name" value="HAD-SF-IA-v3"/>
    <property type="match status" value="1"/>
</dbReference>
<protein>
    <recommendedName>
        <fullName evidence="10">Beta-phosphoglucomutase</fullName>
        <ecNumber evidence="9">5.4.2.6</ecNumber>
    </recommendedName>
</protein>
<keyword evidence="12" id="KW-1185">Reference proteome</keyword>
<evidence type="ECO:0000256" key="5">
    <source>
        <dbReference type="ARBA" id="ARBA00022842"/>
    </source>
</evidence>
<dbReference type="Pfam" id="PF00702">
    <property type="entry name" value="Hydrolase"/>
    <property type="match status" value="1"/>
</dbReference>
<dbReference type="GO" id="GO:0016787">
    <property type="term" value="F:hydrolase activity"/>
    <property type="evidence" value="ECO:0007669"/>
    <property type="project" value="UniProtKB-KW"/>
</dbReference>
<evidence type="ECO:0000313" key="11">
    <source>
        <dbReference type="EMBL" id="RVW04615.1"/>
    </source>
</evidence>
<dbReference type="EMBL" id="RKLN01000002">
    <property type="protein sequence ID" value="RVW04615.1"/>
    <property type="molecule type" value="Genomic_DNA"/>
</dbReference>
<gene>
    <name evidence="11" type="ORF">EF834_06055</name>
</gene>
<evidence type="ECO:0000256" key="4">
    <source>
        <dbReference type="ARBA" id="ARBA00022723"/>
    </source>
</evidence>
<dbReference type="InterPro" id="IPR023198">
    <property type="entry name" value="PGP-like_dom2"/>
</dbReference>
<dbReference type="PANTHER" id="PTHR46193:SF18">
    <property type="entry name" value="HEXITOL PHOSPHATASE B"/>
    <property type="match status" value="1"/>
</dbReference>
<keyword evidence="4" id="KW-0479">Metal-binding</keyword>
<comment type="cofactor">
    <cofactor evidence="1">
        <name>Mg(2+)</name>
        <dbReference type="ChEBI" id="CHEBI:18420"/>
    </cofactor>
</comment>
<dbReference type="OrthoDB" id="9797743at2"/>
<dbReference type="GO" id="GO:0046872">
    <property type="term" value="F:metal ion binding"/>
    <property type="evidence" value="ECO:0007669"/>
    <property type="project" value="UniProtKB-KW"/>
</dbReference>
<dbReference type="InterPro" id="IPR023214">
    <property type="entry name" value="HAD_sf"/>
</dbReference>
<reference evidence="11 12" key="1">
    <citation type="submission" date="2018-11" db="EMBL/GenBank/DDBJ databases">
        <title>Rhodococcus spongicola sp. nov. and Rhodococcus xishaensis sp. nov. from marine sponges.</title>
        <authorList>
            <person name="Li L."/>
            <person name="Lin H.W."/>
        </authorList>
    </citation>
    <scope>NUCLEOTIDE SEQUENCE [LARGE SCALE GENOMIC DNA]</scope>
    <source>
        <strain evidence="11 12">LHW50502</strain>
    </source>
</reference>
<dbReference type="AlphaFoldDB" id="A0A438B0Z8"/>